<dbReference type="EMBL" id="JAEAOA010001703">
    <property type="protein sequence ID" value="KAK3590389.1"/>
    <property type="molecule type" value="Genomic_DNA"/>
</dbReference>
<protein>
    <submittedName>
        <fullName evidence="2">Uncharacterized protein</fullName>
    </submittedName>
</protein>
<accession>A0AAE0SEW0</accession>
<sequence>MFLLKPSEIFYTQDSINNVFTGRHLHSGKYIGTTLDELADGHTTVDLISRISVKYINGKWFTSDNRRLWVFKNFEFLGGCTYIPVIQTTYIDPRKFTTYNGGKSVEIRRNPGGKWYNRLLTNPKRYQNCLRERLSDTYNSTSSASKANKLFAFQPKSVYQCHEEHDASRTAQTVYTDSVSIPYALLIDGQLSSTVKYEDQTLPETSLMSGAVATQHSSNSTCAALRNYSERVERLVSNTTHGCNEFPNQTVEPSSIEKTAMHTSIEASVKADSNKRSPSPISEISFMNTSVTTLSGSNSYNIPTEEINCLKTATQSDAFTTEGNNTKQYKSTRSRLQTGQVIGERLSYIENTKISVTKEMPLTLISNQWIHEPTLGSDLNNIMLAETPLVANPSNSSAEMRKCTDKFERNNLFKIQNNNTARYNSPESECESGQVTGQKASNRGITTLSTSKDISLTVISESGLNNTTTDTVLSVSNSSNMLKEMRNRSETVERSKSCSPPEGTTAPRNSTQSTQQTQQVTFKSQSDKAKATLPTSQDTSVALFSNQNSLSPNNETNLNNTAPRLMLFGSKPSNISAEMKTNSENLEQSDISVNHGQTTSGITTTPGQTASKNGITSSRLRTDQVTIQSSSNRNTANSPTFKDTSSAVVSIPSLVSPISKNALKNNSPALSRPHSSNISSKIRNLLEIFEKGDLSTTQESIPAHSKSARLARSALKTDQTTSQSSSSGAKTTMHTGKTT</sequence>
<feature type="compositionally biased region" description="Low complexity" evidence="1">
    <location>
        <begin position="510"/>
        <end position="524"/>
    </location>
</feature>
<evidence type="ECO:0000313" key="3">
    <source>
        <dbReference type="Proteomes" id="UP001195483"/>
    </source>
</evidence>
<feature type="compositionally biased region" description="Basic and acidic residues" evidence="1">
    <location>
        <begin position="483"/>
        <end position="496"/>
    </location>
</feature>
<reference evidence="2" key="2">
    <citation type="journal article" date="2021" name="Genome Biol. Evol.">
        <title>Developing a high-quality reference genome for a parasitic bivalve with doubly uniparental inheritance (Bivalvia: Unionida).</title>
        <authorList>
            <person name="Smith C.H."/>
        </authorList>
    </citation>
    <scope>NUCLEOTIDE SEQUENCE</scope>
    <source>
        <strain evidence="2">CHS0354</strain>
        <tissue evidence="2">Mantle</tissue>
    </source>
</reference>
<dbReference type="Proteomes" id="UP001195483">
    <property type="component" value="Unassembled WGS sequence"/>
</dbReference>
<feature type="region of interest" description="Disordered" evidence="1">
    <location>
        <begin position="594"/>
        <end position="646"/>
    </location>
</feature>
<proteinExistence type="predicted"/>
<reference evidence="2" key="1">
    <citation type="journal article" date="2021" name="Genome Biol. Evol.">
        <title>A High-Quality Reference Genome for a Parasitic Bivalve with Doubly Uniparental Inheritance (Bivalvia: Unionida).</title>
        <authorList>
            <person name="Smith C.H."/>
        </authorList>
    </citation>
    <scope>NUCLEOTIDE SEQUENCE</scope>
    <source>
        <strain evidence="2">CHS0354</strain>
    </source>
</reference>
<feature type="compositionally biased region" description="Low complexity" evidence="1">
    <location>
        <begin position="596"/>
        <end position="609"/>
    </location>
</feature>
<keyword evidence="3" id="KW-1185">Reference proteome</keyword>
<name>A0AAE0SEW0_9BIVA</name>
<organism evidence="2 3">
    <name type="scientific">Potamilus streckersoni</name>
    <dbReference type="NCBI Taxonomy" id="2493646"/>
    <lineage>
        <taxon>Eukaryota</taxon>
        <taxon>Metazoa</taxon>
        <taxon>Spiralia</taxon>
        <taxon>Lophotrochozoa</taxon>
        <taxon>Mollusca</taxon>
        <taxon>Bivalvia</taxon>
        <taxon>Autobranchia</taxon>
        <taxon>Heteroconchia</taxon>
        <taxon>Palaeoheterodonta</taxon>
        <taxon>Unionida</taxon>
        <taxon>Unionoidea</taxon>
        <taxon>Unionidae</taxon>
        <taxon>Ambleminae</taxon>
        <taxon>Lampsilini</taxon>
        <taxon>Potamilus</taxon>
    </lineage>
</organism>
<feature type="compositionally biased region" description="Polar residues" evidence="1">
    <location>
        <begin position="728"/>
        <end position="739"/>
    </location>
</feature>
<feature type="region of interest" description="Disordered" evidence="1">
    <location>
        <begin position="694"/>
        <end position="739"/>
    </location>
</feature>
<feature type="compositionally biased region" description="Polar residues" evidence="1">
    <location>
        <begin position="610"/>
        <end position="644"/>
    </location>
</feature>
<comment type="caution">
    <text evidence="2">The sequence shown here is derived from an EMBL/GenBank/DDBJ whole genome shotgun (WGS) entry which is preliminary data.</text>
</comment>
<evidence type="ECO:0000313" key="2">
    <source>
        <dbReference type="EMBL" id="KAK3590389.1"/>
    </source>
</evidence>
<reference evidence="2" key="3">
    <citation type="submission" date="2023-05" db="EMBL/GenBank/DDBJ databases">
        <authorList>
            <person name="Smith C.H."/>
        </authorList>
    </citation>
    <scope>NUCLEOTIDE SEQUENCE</scope>
    <source>
        <strain evidence="2">CHS0354</strain>
        <tissue evidence="2">Mantle</tissue>
    </source>
</reference>
<feature type="compositionally biased region" description="Polar residues" evidence="1">
    <location>
        <begin position="467"/>
        <end position="481"/>
    </location>
</feature>
<dbReference type="AlphaFoldDB" id="A0AAE0SEW0"/>
<evidence type="ECO:0000256" key="1">
    <source>
        <dbReference type="SAM" id="MobiDB-lite"/>
    </source>
</evidence>
<gene>
    <name evidence="2" type="ORF">CHS0354_028498</name>
</gene>
<feature type="region of interest" description="Disordered" evidence="1">
    <location>
        <begin position="418"/>
        <end position="444"/>
    </location>
</feature>
<feature type="region of interest" description="Disordered" evidence="1">
    <location>
        <begin position="467"/>
        <end position="537"/>
    </location>
</feature>